<feature type="transmembrane region" description="Helical" evidence="9">
    <location>
        <begin position="166"/>
        <end position="183"/>
    </location>
</feature>
<accession>A0A4S8M5Z4</accession>
<dbReference type="GO" id="GO:0000139">
    <property type="term" value="C:Golgi membrane"/>
    <property type="evidence" value="ECO:0007669"/>
    <property type="project" value="UniProtKB-SubCell"/>
</dbReference>
<evidence type="ECO:0000256" key="5">
    <source>
        <dbReference type="ARBA" id="ARBA00022927"/>
    </source>
</evidence>
<dbReference type="Proteomes" id="UP000297245">
    <property type="component" value="Unassembled WGS sequence"/>
</dbReference>
<name>A0A4S8M5Z4_DENBC</name>
<protein>
    <submittedName>
        <fullName evidence="10">Uncharacterized protein</fullName>
    </submittedName>
</protein>
<evidence type="ECO:0000256" key="6">
    <source>
        <dbReference type="ARBA" id="ARBA00022989"/>
    </source>
</evidence>
<dbReference type="InterPro" id="IPR019185">
    <property type="entry name" value="Integral_membrane_SYS1-rel"/>
</dbReference>
<dbReference type="GO" id="GO:0005829">
    <property type="term" value="C:cytosol"/>
    <property type="evidence" value="ECO:0007669"/>
    <property type="project" value="GOC"/>
</dbReference>
<evidence type="ECO:0000256" key="2">
    <source>
        <dbReference type="ARBA" id="ARBA00008160"/>
    </source>
</evidence>
<dbReference type="Pfam" id="PF09801">
    <property type="entry name" value="SYS1"/>
    <property type="match status" value="2"/>
</dbReference>
<keyword evidence="4 9" id="KW-0812">Transmembrane</keyword>
<comment type="subcellular location">
    <subcellularLocation>
        <location evidence="1">Golgi apparatus membrane</location>
        <topology evidence="1">Multi-pass membrane protein</topology>
    </subcellularLocation>
</comment>
<evidence type="ECO:0000256" key="8">
    <source>
        <dbReference type="ARBA" id="ARBA00023136"/>
    </source>
</evidence>
<keyword evidence="11" id="KW-1185">Reference proteome</keyword>
<evidence type="ECO:0000256" key="9">
    <source>
        <dbReference type="SAM" id="Phobius"/>
    </source>
</evidence>
<dbReference type="GO" id="GO:0006895">
    <property type="term" value="P:Golgi to endosome transport"/>
    <property type="evidence" value="ECO:0007669"/>
    <property type="project" value="TreeGrafter"/>
</dbReference>
<feature type="transmembrane region" description="Helical" evidence="9">
    <location>
        <begin position="110"/>
        <end position="131"/>
    </location>
</feature>
<gene>
    <name evidence="10" type="ORF">K435DRAFT_662320</name>
</gene>
<comment type="similarity">
    <text evidence="2">Belongs to the SYS1 family.</text>
</comment>
<evidence type="ECO:0000256" key="1">
    <source>
        <dbReference type="ARBA" id="ARBA00004653"/>
    </source>
</evidence>
<dbReference type="EMBL" id="ML179150">
    <property type="protein sequence ID" value="THU97686.1"/>
    <property type="molecule type" value="Genomic_DNA"/>
</dbReference>
<dbReference type="GO" id="GO:0005802">
    <property type="term" value="C:trans-Golgi network"/>
    <property type="evidence" value="ECO:0007669"/>
    <property type="project" value="TreeGrafter"/>
</dbReference>
<evidence type="ECO:0000256" key="4">
    <source>
        <dbReference type="ARBA" id="ARBA00022692"/>
    </source>
</evidence>
<dbReference type="GO" id="GO:0043001">
    <property type="term" value="P:Golgi to plasma membrane protein transport"/>
    <property type="evidence" value="ECO:0007669"/>
    <property type="project" value="TreeGrafter"/>
</dbReference>
<sequence>MAKQTSSNSNWDPILLVSQIVSMQTLHYLTLSLCVPPLLSLFAEPTSLTYEGGASNVGMIMDWREMAGRPTVRGIYDSDKYGSYSWAWSSGKIIGFTWREEQLSTGMDPIRGWIIAFCWLLACTADIYYLYTLVRRPRMILDFALTLVFNHLVLTTYYSASIPTSLFFWTVIAIGATMTVIITEQLCVKREMNEGLSVPTHSQEDMDDMEMGELLPRRD</sequence>
<dbReference type="GO" id="GO:0034067">
    <property type="term" value="P:protein localization to Golgi apparatus"/>
    <property type="evidence" value="ECO:0007669"/>
    <property type="project" value="TreeGrafter"/>
</dbReference>
<keyword evidence="6 9" id="KW-1133">Transmembrane helix</keyword>
<keyword evidence="8 9" id="KW-0472">Membrane</keyword>
<proteinExistence type="inferred from homology"/>
<evidence type="ECO:0000313" key="11">
    <source>
        <dbReference type="Proteomes" id="UP000297245"/>
    </source>
</evidence>
<evidence type="ECO:0000256" key="3">
    <source>
        <dbReference type="ARBA" id="ARBA00022448"/>
    </source>
</evidence>
<dbReference type="PANTHER" id="PTHR12952:SF0">
    <property type="entry name" value="PROTEIN SYS1 HOMOLOG"/>
    <property type="match status" value="1"/>
</dbReference>
<reference evidence="10 11" key="1">
    <citation type="journal article" date="2019" name="Nat. Ecol. Evol.">
        <title>Megaphylogeny resolves global patterns of mushroom evolution.</title>
        <authorList>
            <person name="Varga T."/>
            <person name="Krizsan K."/>
            <person name="Foldi C."/>
            <person name="Dima B."/>
            <person name="Sanchez-Garcia M."/>
            <person name="Sanchez-Ramirez S."/>
            <person name="Szollosi G.J."/>
            <person name="Szarkandi J.G."/>
            <person name="Papp V."/>
            <person name="Albert L."/>
            <person name="Andreopoulos W."/>
            <person name="Angelini C."/>
            <person name="Antonin V."/>
            <person name="Barry K.W."/>
            <person name="Bougher N.L."/>
            <person name="Buchanan P."/>
            <person name="Buyck B."/>
            <person name="Bense V."/>
            <person name="Catcheside P."/>
            <person name="Chovatia M."/>
            <person name="Cooper J."/>
            <person name="Damon W."/>
            <person name="Desjardin D."/>
            <person name="Finy P."/>
            <person name="Geml J."/>
            <person name="Haridas S."/>
            <person name="Hughes K."/>
            <person name="Justo A."/>
            <person name="Karasinski D."/>
            <person name="Kautmanova I."/>
            <person name="Kiss B."/>
            <person name="Kocsube S."/>
            <person name="Kotiranta H."/>
            <person name="LaButti K.M."/>
            <person name="Lechner B.E."/>
            <person name="Liimatainen K."/>
            <person name="Lipzen A."/>
            <person name="Lukacs Z."/>
            <person name="Mihaltcheva S."/>
            <person name="Morgado L.N."/>
            <person name="Niskanen T."/>
            <person name="Noordeloos M.E."/>
            <person name="Ohm R.A."/>
            <person name="Ortiz-Santana B."/>
            <person name="Ovrebo C."/>
            <person name="Racz N."/>
            <person name="Riley R."/>
            <person name="Savchenko A."/>
            <person name="Shiryaev A."/>
            <person name="Soop K."/>
            <person name="Spirin V."/>
            <person name="Szebenyi C."/>
            <person name="Tomsovsky M."/>
            <person name="Tulloss R.E."/>
            <person name="Uehling J."/>
            <person name="Grigoriev I.V."/>
            <person name="Vagvolgyi C."/>
            <person name="Papp T."/>
            <person name="Martin F.M."/>
            <person name="Miettinen O."/>
            <person name="Hibbett D.S."/>
            <person name="Nagy L.G."/>
        </authorList>
    </citation>
    <scope>NUCLEOTIDE SEQUENCE [LARGE SCALE GENOMIC DNA]</scope>
    <source>
        <strain evidence="10 11">CBS 962.96</strain>
    </source>
</reference>
<organism evidence="10 11">
    <name type="scientific">Dendrothele bispora (strain CBS 962.96)</name>
    <dbReference type="NCBI Taxonomy" id="1314807"/>
    <lineage>
        <taxon>Eukaryota</taxon>
        <taxon>Fungi</taxon>
        <taxon>Dikarya</taxon>
        <taxon>Basidiomycota</taxon>
        <taxon>Agaricomycotina</taxon>
        <taxon>Agaricomycetes</taxon>
        <taxon>Agaricomycetidae</taxon>
        <taxon>Agaricales</taxon>
        <taxon>Agaricales incertae sedis</taxon>
        <taxon>Dendrothele</taxon>
    </lineage>
</organism>
<keyword evidence="3" id="KW-0813">Transport</keyword>
<evidence type="ECO:0000313" key="10">
    <source>
        <dbReference type="EMBL" id="THU97686.1"/>
    </source>
</evidence>
<keyword evidence="5" id="KW-0653">Protein transport</keyword>
<evidence type="ECO:0000256" key="7">
    <source>
        <dbReference type="ARBA" id="ARBA00023034"/>
    </source>
</evidence>
<dbReference type="AlphaFoldDB" id="A0A4S8M5Z4"/>
<keyword evidence="7" id="KW-0333">Golgi apparatus</keyword>
<dbReference type="OrthoDB" id="542931at2759"/>
<dbReference type="PANTHER" id="PTHR12952">
    <property type="entry name" value="SYS1"/>
    <property type="match status" value="1"/>
</dbReference>